<evidence type="ECO:0000256" key="1">
    <source>
        <dbReference type="ARBA" id="ARBA00004651"/>
    </source>
</evidence>
<evidence type="ECO:0000256" key="2">
    <source>
        <dbReference type="ARBA" id="ARBA00022448"/>
    </source>
</evidence>
<reference evidence="8 9" key="1">
    <citation type="journal article" date="2019" name="Sci. Rep.">
        <title>Sulfobacillus thermotolerans: new insights into resistance and metabolic capacities of acidophilic chemolithotrophs.</title>
        <authorList>
            <person name="Panyushkina A.E."/>
            <person name="Babenko V.V."/>
            <person name="Nikitina A.S."/>
            <person name="Selezneva O.V."/>
            <person name="Tsaplina I.A."/>
            <person name="Letarova M.A."/>
            <person name="Kostryukova E.S."/>
            <person name="Letarov A.V."/>
        </authorList>
    </citation>
    <scope>NUCLEOTIDE SEQUENCE [LARGE SCALE GENOMIC DNA]</scope>
    <source>
        <strain evidence="8 9">Kr1</strain>
    </source>
</reference>
<feature type="transmembrane region" description="Helical" evidence="6">
    <location>
        <begin position="286"/>
        <end position="308"/>
    </location>
</feature>
<dbReference type="SUPFAM" id="SSF103473">
    <property type="entry name" value="MFS general substrate transporter"/>
    <property type="match status" value="1"/>
</dbReference>
<dbReference type="PANTHER" id="PTHR43129">
    <property type="entry name" value="FOSMIDOMYCIN RESISTANCE PROTEIN"/>
    <property type="match status" value="1"/>
</dbReference>
<keyword evidence="9" id="KW-1185">Reference proteome</keyword>
<evidence type="ECO:0000256" key="6">
    <source>
        <dbReference type="SAM" id="Phobius"/>
    </source>
</evidence>
<sequence>MIWSIAHAINDGYPTLYLALLPVLMVRWHFGVAQAGLLAGFLTLTTQAMQPLWGWWADRLGGPWFIVGGLVAGSVGNALGLAWAPSYAVFALALMLAGLGNAAFHPHMAALVTQTDSTDKGRKMSGWMVSGMIGHALAPLVAVAMWQWEGKWGLTAMAIPGVLAAGILYQSARKLKRPAATVKPHAREALRNAWNRGRAFFLMIVLRNLGTASLLTLLPIFWTHRGGALSQTGLLLSIVYAAGMIGNLMGGRQSDRWGPRPILVISLLGAAGAALGWPLISGTKDIFWFAVAVWGFMINGAGAVLLVYGQSLFPGRAGMASGLTLGLGNTIGGFGAWVMGRLAESGGLSWAVIAAALCLAASILPAIWLAV</sequence>
<keyword evidence="3 6" id="KW-0812">Transmembrane</keyword>
<feature type="transmembrane region" description="Helical" evidence="6">
    <location>
        <begin position="152"/>
        <end position="169"/>
    </location>
</feature>
<dbReference type="Pfam" id="PF07690">
    <property type="entry name" value="MFS_1"/>
    <property type="match status" value="1"/>
</dbReference>
<feature type="transmembrane region" description="Helical" evidence="6">
    <location>
        <begin position="26"/>
        <end position="44"/>
    </location>
</feature>
<feature type="transmembrane region" description="Helical" evidence="6">
    <location>
        <begin position="228"/>
        <end position="250"/>
    </location>
</feature>
<feature type="transmembrane region" description="Helical" evidence="6">
    <location>
        <begin position="90"/>
        <end position="112"/>
    </location>
</feature>
<evidence type="ECO:0000313" key="8">
    <source>
        <dbReference type="EMBL" id="AUW95533.1"/>
    </source>
</evidence>
<evidence type="ECO:0000259" key="7">
    <source>
        <dbReference type="PROSITE" id="PS50850"/>
    </source>
</evidence>
<dbReference type="EMBL" id="CP019454">
    <property type="protein sequence ID" value="AUW95533.1"/>
    <property type="molecule type" value="Genomic_DNA"/>
</dbReference>
<evidence type="ECO:0000256" key="4">
    <source>
        <dbReference type="ARBA" id="ARBA00022989"/>
    </source>
</evidence>
<feature type="domain" description="Major facilitator superfamily (MFS) profile" evidence="7">
    <location>
        <begin position="1"/>
        <end position="371"/>
    </location>
</feature>
<keyword evidence="5 6" id="KW-0472">Membrane</keyword>
<protein>
    <recommendedName>
        <fullName evidence="7">Major facilitator superfamily (MFS) profile domain-containing protein</fullName>
    </recommendedName>
</protein>
<dbReference type="Proteomes" id="UP000325292">
    <property type="component" value="Chromosome"/>
</dbReference>
<organism evidence="8 9">
    <name type="scientific">Sulfobacillus thermotolerans</name>
    <dbReference type="NCBI Taxonomy" id="338644"/>
    <lineage>
        <taxon>Bacteria</taxon>
        <taxon>Bacillati</taxon>
        <taxon>Bacillota</taxon>
        <taxon>Clostridia</taxon>
        <taxon>Eubacteriales</taxon>
        <taxon>Clostridiales Family XVII. Incertae Sedis</taxon>
        <taxon>Sulfobacillus</taxon>
    </lineage>
</organism>
<name>A0ABM6RVY3_9FIRM</name>
<evidence type="ECO:0000256" key="5">
    <source>
        <dbReference type="ARBA" id="ARBA00023136"/>
    </source>
</evidence>
<dbReference type="PANTHER" id="PTHR43129:SF1">
    <property type="entry name" value="FOSMIDOMYCIN RESISTANCE PROTEIN"/>
    <property type="match status" value="1"/>
</dbReference>
<dbReference type="InterPro" id="IPR020846">
    <property type="entry name" value="MFS_dom"/>
</dbReference>
<accession>A0ABM6RVY3</accession>
<proteinExistence type="predicted"/>
<evidence type="ECO:0000313" key="9">
    <source>
        <dbReference type="Proteomes" id="UP000325292"/>
    </source>
</evidence>
<dbReference type="InterPro" id="IPR011701">
    <property type="entry name" value="MFS"/>
</dbReference>
<keyword evidence="2" id="KW-0813">Transport</keyword>
<evidence type="ECO:0000256" key="3">
    <source>
        <dbReference type="ARBA" id="ARBA00022692"/>
    </source>
</evidence>
<feature type="transmembrane region" description="Helical" evidence="6">
    <location>
        <begin position="320"/>
        <end position="338"/>
    </location>
</feature>
<dbReference type="Gene3D" id="1.20.1250.20">
    <property type="entry name" value="MFS general substrate transporter like domains"/>
    <property type="match status" value="2"/>
</dbReference>
<dbReference type="InterPro" id="IPR036259">
    <property type="entry name" value="MFS_trans_sf"/>
</dbReference>
<feature type="transmembrane region" description="Helical" evidence="6">
    <location>
        <begin position="200"/>
        <end position="222"/>
    </location>
</feature>
<feature type="transmembrane region" description="Helical" evidence="6">
    <location>
        <begin position="350"/>
        <end position="370"/>
    </location>
</feature>
<feature type="transmembrane region" description="Helical" evidence="6">
    <location>
        <begin position="262"/>
        <end position="280"/>
    </location>
</feature>
<gene>
    <name evidence="8" type="ORF">BXT84_10330</name>
</gene>
<comment type="subcellular location">
    <subcellularLocation>
        <location evidence="1">Cell membrane</location>
        <topology evidence="1">Multi-pass membrane protein</topology>
    </subcellularLocation>
</comment>
<dbReference type="CDD" id="cd17478">
    <property type="entry name" value="MFS_FsR"/>
    <property type="match status" value="1"/>
</dbReference>
<keyword evidence="4 6" id="KW-1133">Transmembrane helix</keyword>
<feature type="transmembrane region" description="Helical" evidence="6">
    <location>
        <begin position="124"/>
        <end position="146"/>
    </location>
</feature>
<feature type="transmembrane region" description="Helical" evidence="6">
    <location>
        <begin position="64"/>
        <end position="84"/>
    </location>
</feature>
<dbReference type="PROSITE" id="PS50850">
    <property type="entry name" value="MFS"/>
    <property type="match status" value="1"/>
</dbReference>